<feature type="domain" description="C2H2-type" evidence="13">
    <location>
        <begin position="60"/>
        <end position="89"/>
    </location>
</feature>
<organism evidence="14 15">
    <name type="scientific">Phytophthora pseudosyringae</name>
    <dbReference type="NCBI Taxonomy" id="221518"/>
    <lineage>
        <taxon>Eukaryota</taxon>
        <taxon>Sar</taxon>
        <taxon>Stramenopiles</taxon>
        <taxon>Oomycota</taxon>
        <taxon>Peronosporomycetes</taxon>
        <taxon>Peronosporales</taxon>
        <taxon>Peronosporaceae</taxon>
        <taxon>Phytophthora</taxon>
    </lineage>
</organism>
<evidence type="ECO:0000256" key="3">
    <source>
        <dbReference type="ARBA" id="ARBA00022723"/>
    </source>
</evidence>
<evidence type="ECO:0000256" key="5">
    <source>
        <dbReference type="ARBA" id="ARBA00022771"/>
    </source>
</evidence>
<feature type="domain" description="C2H2-type" evidence="13">
    <location>
        <begin position="90"/>
        <end position="117"/>
    </location>
</feature>
<dbReference type="PROSITE" id="PS50157">
    <property type="entry name" value="ZINC_FINGER_C2H2_2"/>
    <property type="match status" value="4"/>
</dbReference>
<dbReference type="FunFam" id="3.30.160.60:FF:000125">
    <property type="entry name" value="Putative zinc finger protein 143"/>
    <property type="match status" value="1"/>
</dbReference>
<keyword evidence="7" id="KW-0805">Transcription regulation</keyword>
<accession>A0A8T1VWZ7</accession>
<dbReference type="GO" id="GO:0008270">
    <property type="term" value="F:zinc ion binding"/>
    <property type="evidence" value="ECO:0007669"/>
    <property type="project" value="UniProtKB-KW"/>
</dbReference>
<keyword evidence="10" id="KW-0539">Nucleus</keyword>
<protein>
    <recommendedName>
        <fullName evidence="13">C2H2-type domain-containing protein</fullName>
    </recommendedName>
</protein>
<evidence type="ECO:0000256" key="9">
    <source>
        <dbReference type="ARBA" id="ARBA00023163"/>
    </source>
</evidence>
<name>A0A8T1VWZ7_9STRA</name>
<evidence type="ECO:0000256" key="8">
    <source>
        <dbReference type="ARBA" id="ARBA00023125"/>
    </source>
</evidence>
<keyword evidence="6" id="KW-0862">Zinc</keyword>
<evidence type="ECO:0000256" key="11">
    <source>
        <dbReference type="PROSITE-ProRule" id="PRU00042"/>
    </source>
</evidence>
<feature type="region of interest" description="Disordered" evidence="12">
    <location>
        <begin position="170"/>
        <end position="209"/>
    </location>
</feature>
<keyword evidence="3" id="KW-0479">Metal-binding</keyword>
<dbReference type="FunFam" id="3.30.160.60:FF:000812">
    <property type="entry name" value="zinc finger protein 23 isoform X2"/>
    <property type="match status" value="1"/>
</dbReference>
<dbReference type="SMART" id="SM00355">
    <property type="entry name" value="ZnF_C2H2"/>
    <property type="match status" value="4"/>
</dbReference>
<feature type="domain" description="C2H2-type" evidence="13">
    <location>
        <begin position="148"/>
        <end position="177"/>
    </location>
</feature>
<dbReference type="PROSITE" id="PS00028">
    <property type="entry name" value="ZINC_FINGER_C2H2_1"/>
    <property type="match status" value="4"/>
</dbReference>
<comment type="caution">
    <text evidence="14">The sequence shown here is derived from an EMBL/GenBank/DDBJ whole genome shotgun (WGS) entry which is preliminary data.</text>
</comment>
<dbReference type="OrthoDB" id="3437960at2759"/>
<dbReference type="Pfam" id="PF00096">
    <property type="entry name" value="zf-C2H2"/>
    <property type="match status" value="3"/>
</dbReference>
<dbReference type="AlphaFoldDB" id="A0A8T1VWZ7"/>
<reference evidence="14" key="1">
    <citation type="submission" date="2021-02" db="EMBL/GenBank/DDBJ databases">
        <authorList>
            <person name="Palmer J.M."/>
        </authorList>
    </citation>
    <scope>NUCLEOTIDE SEQUENCE</scope>
    <source>
        <strain evidence="14">SCRP734</strain>
    </source>
</reference>
<dbReference type="InterPro" id="IPR013087">
    <property type="entry name" value="Znf_C2H2_type"/>
</dbReference>
<dbReference type="GO" id="GO:0010604">
    <property type="term" value="P:positive regulation of macromolecule metabolic process"/>
    <property type="evidence" value="ECO:0007669"/>
    <property type="project" value="UniProtKB-ARBA"/>
</dbReference>
<keyword evidence="9" id="KW-0804">Transcription</keyword>
<dbReference type="GO" id="GO:0005634">
    <property type="term" value="C:nucleus"/>
    <property type="evidence" value="ECO:0007669"/>
    <property type="project" value="UniProtKB-SubCell"/>
</dbReference>
<comment type="similarity">
    <text evidence="2">Belongs to the krueppel C2H2-type zinc-finger protein family.</text>
</comment>
<feature type="domain" description="C2H2-type" evidence="13">
    <location>
        <begin position="118"/>
        <end position="147"/>
    </location>
</feature>
<evidence type="ECO:0000256" key="10">
    <source>
        <dbReference type="ARBA" id="ARBA00023242"/>
    </source>
</evidence>
<comment type="subcellular location">
    <subcellularLocation>
        <location evidence="1">Nucleus</location>
    </subcellularLocation>
</comment>
<sequence length="634" mass="68072">MDMAPLALSSKVDAMSLTDHDSLRPSAFLLPPPNETKTAANSVATTKSETKRAGDTKKVFRCTFPGCGREFQLKGNLKRHANIHNGDKKFACKFCGKKFLRKADMEVHYRVHTGEKPYRCKYEDCGKCFARRSDLLSHERTHTGRKPFACAFPGCDRSFARKFDLHKHQRLHEDQADASGKVKTKKRKLSPRQAAVTTPSPKRVDSGDESCDCPSDVATPLVGGATSSDAALNPDVLLPEPSVMKTLLPITTTCMTSRRKLSATAACLDTPSRPIRYELKCPENHIHSPPACLAALSSLDAFLMSQETLPFSLDAFPPHCPSTTIGTSCCPAHLELRPPPPDDNSVSTGAKVANGPDMLDQLLTTFPSATTPLHSILAPKERSTSISSVLGSITATNDLLPSSTLNGSAGNTSMDHTFPESSLAFIVPDASGSVLTSGSLLPVPVNATTSVGGAAASSVAQANPSAVTAAPVHFAPASTTSDQRTNSTPSSLAAQAKSAAEKACLSTPTSSLLDYSRHNRSCGHLSIQHGNHRDYVVQNHLVCQDSVKRLGVLQRATTTEAKAAAAQPDNCISPKDTHRPGCGHLPVRHKDHIDYVVEDNLICQQASWLEDDNLELLGDDFWDFYGAIDAFPTK</sequence>
<evidence type="ECO:0000256" key="4">
    <source>
        <dbReference type="ARBA" id="ARBA00022737"/>
    </source>
</evidence>
<evidence type="ECO:0000256" key="6">
    <source>
        <dbReference type="ARBA" id="ARBA00022833"/>
    </source>
</evidence>
<keyword evidence="15" id="KW-1185">Reference proteome</keyword>
<dbReference type="Proteomes" id="UP000694044">
    <property type="component" value="Unassembled WGS sequence"/>
</dbReference>
<evidence type="ECO:0000256" key="2">
    <source>
        <dbReference type="ARBA" id="ARBA00006991"/>
    </source>
</evidence>
<keyword evidence="5 11" id="KW-0863">Zinc-finger</keyword>
<proteinExistence type="inferred from homology"/>
<evidence type="ECO:0000259" key="13">
    <source>
        <dbReference type="PROSITE" id="PS50157"/>
    </source>
</evidence>
<evidence type="ECO:0000313" key="14">
    <source>
        <dbReference type="EMBL" id="KAG7385456.1"/>
    </source>
</evidence>
<dbReference type="FunFam" id="3.30.160.60:FF:000345">
    <property type="entry name" value="Zinc finger protein Gfi-1"/>
    <property type="match status" value="1"/>
</dbReference>
<dbReference type="PANTHER" id="PTHR19818:SF139">
    <property type="entry name" value="PAIR-RULE PROTEIN ODD-PAIRED"/>
    <property type="match status" value="1"/>
</dbReference>
<keyword evidence="8" id="KW-0238">DNA-binding</keyword>
<dbReference type="PANTHER" id="PTHR19818">
    <property type="entry name" value="ZINC FINGER PROTEIN ZIC AND GLI"/>
    <property type="match status" value="1"/>
</dbReference>
<keyword evidence="4" id="KW-0677">Repeat</keyword>
<evidence type="ECO:0000256" key="7">
    <source>
        <dbReference type="ARBA" id="ARBA00023015"/>
    </source>
</evidence>
<evidence type="ECO:0000313" key="15">
    <source>
        <dbReference type="Proteomes" id="UP000694044"/>
    </source>
</evidence>
<gene>
    <name evidence="14" type="ORF">PHYPSEUDO_001492</name>
</gene>
<dbReference type="EMBL" id="JAGDFM010000121">
    <property type="protein sequence ID" value="KAG7385456.1"/>
    <property type="molecule type" value="Genomic_DNA"/>
</dbReference>
<evidence type="ECO:0000256" key="12">
    <source>
        <dbReference type="SAM" id="MobiDB-lite"/>
    </source>
</evidence>
<evidence type="ECO:0000256" key="1">
    <source>
        <dbReference type="ARBA" id="ARBA00004123"/>
    </source>
</evidence>
<dbReference type="GO" id="GO:0000981">
    <property type="term" value="F:DNA-binding transcription factor activity, RNA polymerase II-specific"/>
    <property type="evidence" value="ECO:0007669"/>
    <property type="project" value="TreeGrafter"/>
</dbReference>
<dbReference type="InterPro" id="IPR050329">
    <property type="entry name" value="GLI_C2H2-zinc-finger"/>
</dbReference>
<dbReference type="GO" id="GO:0000978">
    <property type="term" value="F:RNA polymerase II cis-regulatory region sequence-specific DNA binding"/>
    <property type="evidence" value="ECO:0007669"/>
    <property type="project" value="TreeGrafter"/>
</dbReference>